<comment type="caution">
    <text evidence="6">Lacks conserved residue(s) required for the propagation of feature annotation.</text>
</comment>
<feature type="compositionally biased region" description="Polar residues" evidence="7">
    <location>
        <begin position="649"/>
        <end position="663"/>
    </location>
</feature>
<dbReference type="PANTHER" id="PTHR15332:SF175">
    <property type="entry name" value="PROPROTEIN CONVERTASE SUBTILISIN_KEXIN TYPE 5-LIKE"/>
    <property type="match status" value="1"/>
</dbReference>
<reference evidence="11 12" key="1">
    <citation type="submission" date="2014-02" db="EMBL/GenBank/DDBJ databases">
        <title>Transposable element dynamics among asymbiotic and ectomycorrhizal Amanita fungi.</title>
        <authorList>
            <consortium name="DOE Joint Genome Institute"/>
            <person name="Hess J."/>
            <person name="Skrede I."/>
            <person name="Wolfe B."/>
            <person name="LaButti K."/>
            <person name="Ohm R.A."/>
            <person name="Grigoriev I.V."/>
            <person name="Pringle A."/>
        </authorList>
    </citation>
    <scope>NUCLEOTIDE SEQUENCE [LARGE SCALE GENOMIC DNA]</scope>
    <source>
        <strain evidence="11 12">SKay4041</strain>
    </source>
</reference>
<keyword evidence="6" id="KW-1015">Disulfide bond</keyword>
<feature type="compositionally biased region" description="Polar residues" evidence="7">
    <location>
        <begin position="828"/>
        <end position="837"/>
    </location>
</feature>
<feature type="region of interest" description="Disordered" evidence="7">
    <location>
        <begin position="804"/>
        <end position="837"/>
    </location>
</feature>
<evidence type="ECO:0000313" key="12">
    <source>
        <dbReference type="Proteomes" id="UP000242287"/>
    </source>
</evidence>
<keyword evidence="3 6" id="KW-0245">EGF-like domain</keyword>
<dbReference type="SMART" id="SM00181">
    <property type="entry name" value="EGF"/>
    <property type="match status" value="6"/>
</dbReference>
<dbReference type="InterPro" id="IPR002049">
    <property type="entry name" value="LE_dom"/>
</dbReference>
<evidence type="ECO:0000313" key="11">
    <source>
        <dbReference type="EMBL" id="PFH53554.1"/>
    </source>
</evidence>
<evidence type="ECO:0000256" key="4">
    <source>
        <dbReference type="ARBA" id="ARBA00022729"/>
    </source>
</evidence>
<organism evidence="11 12">
    <name type="scientific">Amanita thiersii Skay4041</name>
    <dbReference type="NCBI Taxonomy" id="703135"/>
    <lineage>
        <taxon>Eukaryota</taxon>
        <taxon>Fungi</taxon>
        <taxon>Dikarya</taxon>
        <taxon>Basidiomycota</taxon>
        <taxon>Agaricomycotina</taxon>
        <taxon>Agaricomycetes</taxon>
        <taxon>Agaricomycetidae</taxon>
        <taxon>Agaricales</taxon>
        <taxon>Pluteineae</taxon>
        <taxon>Amanitaceae</taxon>
        <taxon>Amanita</taxon>
    </lineage>
</organism>
<feature type="region of interest" description="Disordered" evidence="7">
    <location>
        <begin position="649"/>
        <end position="669"/>
    </location>
</feature>
<dbReference type="Pfam" id="PF23106">
    <property type="entry name" value="EGF_Teneurin"/>
    <property type="match status" value="1"/>
</dbReference>
<dbReference type="PROSITE" id="PS50026">
    <property type="entry name" value="EGF_3"/>
    <property type="match status" value="1"/>
</dbReference>
<keyword evidence="8" id="KW-0472">Membrane</keyword>
<protein>
    <recommendedName>
        <fullName evidence="10">EGF-like domain-containing protein</fullName>
    </recommendedName>
</protein>
<dbReference type="SMART" id="SM00261">
    <property type="entry name" value="FU"/>
    <property type="match status" value="7"/>
</dbReference>
<dbReference type="CDD" id="cd00055">
    <property type="entry name" value="EGF_Lam"/>
    <property type="match status" value="1"/>
</dbReference>
<feature type="disulfide bond" evidence="6">
    <location>
        <begin position="213"/>
        <end position="222"/>
    </location>
</feature>
<feature type="disulfide bond" evidence="6">
    <location>
        <begin position="195"/>
        <end position="205"/>
    </location>
</feature>
<proteinExistence type="predicted"/>
<comment type="subcellular location">
    <subcellularLocation>
        <location evidence="1">Secreted</location>
    </subcellularLocation>
</comment>
<keyword evidence="8" id="KW-1133">Transmembrane helix</keyword>
<dbReference type="PANTHER" id="PTHR15332">
    <property type="entry name" value="PROPROTEIN CONVERTASE SUBTILISIN_KEXIN TYPE 5-LIKE"/>
    <property type="match status" value="1"/>
</dbReference>
<evidence type="ECO:0000256" key="7">
    <source>
        <dbReference type="SAM" id="MobiDB-lite"/>
    </source>
</evidence>
<feature type="region of interest" description="Disordered" evidence="7">
    <location>
        <begin position="749"/>
        <end position="768"/>
    </location>
</feature>
<dbReference type="PROSITE" id="PS00022">
    <property type="entry name" value="EGF_1"/>
    <property type="match status" value="1"/>
</dbReference>
<name>A0A2A9NVY9_9AGAR</name>
<evidence type="ECO:0000256" key="2">
    <source>
        <dbReference type="ARBA" id="ARBA00022525"/>
    </source>
</evidence>
<keyword evidence="2" id="KW-0964">Secreted</keyword>
<evidence type="ECO:0000256" key="9">
    <source>
        <dbReference type="SAM" id="SignalP"/>
    </source>
</evidence>
<dbReference type="InterPro" id="IPR043601">
    <property type="entry name" value="Rspo_Fu-CRD_dom"/>
</dbReference>
<sequence length="837" mass="87661">MVSSFFPFLLFSLIDASVAAQSLSVICIAGQCIQGISNITMGVDLSAPGAPATLRLLPGTYTSTTNPKLLHDMLISSSPSLSPSVGFGNTSTSAFTSSSSTIKLPLNIELDAGLVLYAQPYYSGHASFSKLPSAPSSANVSVPITALSLSMSPGTWAVVSSTDNQRIILWDSVPDITQLPISPSLALLDLQSSACQPACSGSGVCSSQGICICQEGFTGSSCEQCAPGFFGPNCTRCSEDATNCTKCDDGLTGTGRCLQRANDPKDPETECNCVNGICGSDGQCTCAIGWTRGDDGKACAKCADGFFQTSTGECKVCQLGCIKCADDSGTCTTCKSGFSQDANNPATCKPVQSVTPTGTICPDGSFSDGQKCSPCSPSCRTCTGPTSNDCAICANGSFIFNGSCVKADSNGICEGANGMIADNNKKECDTCGLHCASCKIPNFTVASTVNQAQCTSCIPGYVLSNGQCIKSCPSGSFVSPQDNVTCIPCSPTCSTCAGSADFCLSCPRNGLVFAGKCMNSCPSNTVEGISSNNSRTCLSCHADCATCSGPSFTQCTSCPTLRPVLSNGRCLATCGRGQFLDSGSKSCQSCDPECASCAGPENNQCLSCKGNDRVLHAGLCVAAQCQGSGGLISSLGVCFSNLVAIPEPTGTNSPHGPNGSSIPMPTITGLTEPISDDTKKIRLAWWQILLMALGCAFILLVIILLWRRRARRQRSMRTAKFAQAKGIDGKWWWGHGWRARLARLFGREGPRRRRRDEERSVVGTAKDKRETMTSIRSTIIAPSVHEEQQVGRVNVGKGDSLSLYSELRGEREGQRPRQPVKEGGGQAGQNPFNPFRQ</sequence>
<feature type="signal peptide" evidence="9">
    <location>
        <begin position="1"/>
        <end position="20"/>
    </location>
</feature>
<dbReference type="CDD" id="cd00064">
    <property type="entry name" value="FU"/>
    <property type="match status" value="5"/>
</dbReference>
<dbReference type="Gene3D" id="2.10.220.10">
    <property type="entry name" value="Hormone Receptor, Insulin-like Growth Factor Receptor 1, Chain A, domain 2"/>
    <property type="match status" value="4"/>
</dbReference>
<keyword evidence="8" id="KW-0812">Transmembrane</keyword>
<evidence type="ECO:0000256" key="6">
    <source>
        <dbReference type="PROSITE-ProRule" id="PRU00076"/>
    </source>
</evidence>
<dbReference type="InterPro" id="IPR006212">
    <property type="entry name" value="Furin_repeat"/>
</dbReference>
<dbReference type="Proteomes" id="UP000242287">
    <property type="component" value="Unassembled WGS sequence"/>
</dbReference>
<dbReference type="InterPro" id="IPR000742">
    <property type="entry name" value="EGF"/>
</dbReference>
<gene>
    <name evidence="11" type="ORF">AMATHDRAFT_73358</name>
</gene>
<keyword evidence="12" id="KW-1185">Reference proteome</keyword>
<dbReference type="OrthoDB" id="18487at2759"/>
<dbReference type="AlphaFoldDB" id="A0A2A9NVY9"/>
<dbReference type="SMART" id="SM00180">
    <property type="entry name" value="EGF_Lam"/>
    <property type="match status" value="2"/>
</dbReference>
<evidence type="ECO:0000256" key="8">
    <source>
        <dbReference type="SAM" id="Phobius"/>
    </source>
</evidence>
<evidence type="ECO:0000256" key="5">
    <source>
        <dbReference type="ARBA" id="ARBA00023180"/>
    </source>
</evidence>
<evidence type="ECO:0000256" key="3">
    <source>
        <dbReference type="ARBA" id="ARBA00022536"/>
    </source>
</evidence>
<feature type="domain" description="EGF-like" evidence="10">
    <location>
        <begin position="191"/>
        <end position="223"/>
    </location>
</feature>
<feature type="chain" id="PRO_5012134396" description="EGF-like domain-containing protein" evidence="9">
    <location>
        <begin position="21"/>
        <end position="837"/>
    </location>
</feature>
<dbReference type="STRING" id="703135.A0A2A9NVY9"/>
<dbReference type="InterPro" id="IPR009030">
    <property type="entry name" value="Growth_fac_rcpt_cys_sf"/>
</dbReference>
<keyword evidence="5" id="KW-0325">Glycoprotein</keyword>
<feature type="transmembrane region" description="Helical" evidence="8">
    <location>
        <begin position="684"/>
        <end position="706"/>
    </location>
</feature>
<dbReference type="PROSITE" id="PS01248">
    <property type="entry name" value="EGF_LAM_1"/>
    <property type="match status" value="1"/>
</dbReference>
<evidence type="ECO:0000256" key="1">
    <source>
        <dbReference type="ARBA" id="ARBA00004613"/>
    </source>
</evidence>
<dbReference type="EMBL" id="KZ301973">
    <property type="protein sequence ID" value="PFH53554.1"/>
    <property type="molecule type" value="Genomic_DNA"/>
</dbReference>
<accession>A0A2A9NVY9</accession>
<keyword evidence="4 9" id="KW-0732">Signal</keyword>
<dbReference type="Pfam" id="PF15913">
    <property type="entry name" value="Furin-like_2"/>
    <property type="match status" value="1"/>
</dbReference>
<dbReference type="Gene3D" id="2.10.25.10">
    <property type="entry name" value="Laminin"/>
    <property type="match status" value="1"/>
</dbReference>
<evidence type="ECO:0000259" key="10">
    <source>
        <dbReference type="PROSITE" id="PS50026"/>
    </source>
</evidence>
<dbReference type="SUPFAM" id="SSF57184">
    <property type="entry name" value="Growth factor receptor domain"/>
    <property type="match status" value="3"/>
</dbReference>
<dbReference type="GO" id="GO:0005576">
    <property type="term" value="C:extracellular region"/>
    <property type="evidence" value="ECO:0007669"/>
    <property type="project" value="UniProtKB-SubCell"/>
</dbReference>